<feature type="binding site" evidence="7">
    <location>
        <position position="160"/>
    </location>
    <ligand>
        <name>ATP</name>
        <dbReference type="ChEBI" id="CHEBI:30616"/>
    </ligand>
</feature>
<evidence type="ECO:0000256" key="3">
    <source>
        <dbReference type="ARBA" id="ARBA00022737"/>
    </source>
</evidence>
<evidence type="ECO:0000256" key="7">
    <source>
        <dbReference type="PROSITE-ProRule" id="PRU10141"/>
    </source>
</evidence>
<name>A0ABD3QQK4_9STRA</name>
<organism evidence="12 13">
    <name type="scientific">Cyclotella cryptica</name>
    <dbReference type="NCBI Taxonomy" id="29204"/>
    <lineage>
        <taxon>Eukaryota</taxon>
        <taxon>Sar</taxon>
        <taxon>Stramenopiles</taxon>
        <taxon>Ochrophyta</taxon>
        <taxon>Bacillariophyta</taxon>
        <taxon>Coscinodiscophyceae</taxon>
        <taxon>Thalassiosirophycidae</taxon>
        <taxon>Stephanodiscales</taxon>
        <taxon>Stephanodiscaceae</taxon>
        <taxon>Cyclotella</taxon>
    </lineage>
</organism>
<dbReference type="Proteomes" id="UP001516023">
    <property type="component" value="Unassembled WGS sequence"/>
</dbReference>
<dbReference type="Gene3D" id="3.30.1120.30">
    <property type="entry name" value="POLO box domain"/>
    <property type="match status" value="2"/>
</dbReference>
<feature type="region of interest" description="Disordered" evidence="9">
    <location>
        <begin position="537"/>
        <end position="577"/>
    </location>
</feature>
<feature type="region of interest" description="Disordered" evidence="9">
    <location>
        <begin position="1"/>
        <end position="53"/>
    </location>
</feature>
<feature type="region of interest" description="Disordered" evidence="9">
    <location>
        <begin position="487"/>
        <end position="521"/>
    </location>
</feature>
<dbReference type="PROSITE" id="PS50078">
    <property type="entry name" value="POLO_BOX"/>
    <property type="match status" value="2"/>
</dbReference>
<dbReference type="InterPro" id="IPR017441">
    <property type="entry name" value="Protein_kinase_ATP_BS"/>
</dbReference>
<keyword evidence="1 8" id="KW-0723">Serine/threonine-protein kinase</keyword>
<dbReference type="Pfam" id="PF00069">
    <property type="entry name" value="Pkinase"/>
    <property type="match status" value="1"/>
</dbReference>
<dbReference type="FunFam" id="3.30.200.20:FF:000091">
    <property type="entry name" value="Serine/threonine-protein kinase PLK"/>
    <property type="match status" value="1"/>
</dbReference>
<accession>A0ABD3QQK4</accession>
<evidence type="ECO:0000256" key="8">
    <source>
        <dbReference type="RuleBase" id="RU361162"/>
    </source>
</evidence>
<evidence type="ECO:0000256" key="4">
    <source>
        <dbReference type="ARBA" id="ARBA00022741"/>
    </source>
</evidence>
<dbReference type="InterPro" id="IPR036947">
    <property type="entry name" value="POLO_box_dom_sf"/>
</dbReference>
<feature type="compositionally biased region" description="Low complexity" evidence="9">
    <location>
        <begin position="11"/>
        <end position="24"/>
    </location>
</feature>
<gene>
    <name evidence="12" type="ORF">HJC23_007182</name>
</gene>
<dbReference type="GO" id="GO:0004674">
    <property type="term" value="F:protein serine/threonine kinase activity"/>
    <property type="evidence" value="ECO:0007669"/>
    <property type="project" value="UniProtKB-KW"/>
</dbReference>
<dbReference type="InterPro" id="IPR008271">
    <property type="entry name" value="Ser/Thr_kinase_AS"/>
</dbReference>
<dbReference type="InterPro" id="IPR000719">
    <property type="entry name" value="Prot_kinase_dom"/>
</dbReference>
<dbReference type="Gene3D" id="1.10.510.10">
    <property type="entry name" value="Transferase(Phosphotransferase) domain 1"/>
    <property type="match status" value="1"/>
</dbReference>
<dbReference type="CDD" id="cd13117">
    <property type="entry name" value="POLO_box_2"/>
    <property type="match status" value="1"/>
</dbReference>
<evidence type="ECO:0000259" key="10">
    <source>
        <dbReference type="PROSITE" id="PS50011"/>
    </source>
</evidence>
<dbReference type="CDD" id="cd13118">
    <property type="entry name" value="POLO_box_1"/>
    <property type="match status" value="1"/>
</dbReference>
<evidence type="ECO:0000313" key="12">
    <source>
        <dbReference type="EMBL" id="KAL3802357.1"/>
    </source>
</evidence>
<dbReference type="CDD" id="cd14099">
    <property type="entry name" value="STKc_PLK"/>
    <property type="match status" value="1"/>
</dbReference>
<dbReference type="SUPFAM" id="SSF56112">
    <property type="entry name" value="Protein kinase-like (PK-like)"/>
    <property type="match status" value="1"/>
</dbReference>
<dbReference type="FunFam" id="3.30.1120.30:FF:000013">
    <property type="entry name" value="Serine/threonine-protein kinase PLK"/>
    <property type="match status" value="1"/>
</dbReference>
<dbReference type="Gene3D" id="3.30.200.20">
    <property type="entry name" value="Phosphorylase Kinase, domain 1"/>
    <property type="match status" value="1"/>
</dbReference>
<comment type="catalytic activity">
    <reaction evidence="8">
        <text>L-threonyl-[protein] + ATP = O-phospho-L-threonyl-[protein] + ADP + H(+)</text>
        <dbReference type="Rhea" id="RHEA:46608"/>
        <dbReference type="Rhea" id="RHEA-COMP:11060"/>
        <dbReference type="Rhea" id="RHEA-COMP:11605"/>
        <dbReference type="ChEBI" id="CHEBI:15378"/>
        <dbReference type="ChEBI" id="CHEBI:30013"/>
        <dbReference type="ChEBI" id="CHEBI:30616"/>
        <dbReference type="ChEBI" id="CHEBI:61977"/>
        <dbReference type="ChEBI" id="CHEBI:456216"/>
        <dbReference type="EC" id="2.7.11.21"/>
    </reaction>
</comment>
<dbReference type="InterPro" id="IPR033701">
    <property type="entry name" value="POLO_box_1"/>
</dbReference>
<feature type="domain" description="Protein kinase" evidence="10">
    <location>
        <begin position="131"/>
        <end position="388"/>
    </location>
</feature>
<dbReference type="PANTHER" id="PTHR24345:SF0">
    <property type="entry name" value="CELL CYCLE SERINE_THREONINE-PROTEIN KINASE CDC5_MSD2"/>
    <property type="match status" value="1"/>
</dbReference>
<feature type="compositionally biased region" description="Polar residues" evidence="9">
    <location>
        <begin position="538"/>
        <end position="548"/>
    </location>
</feature>
<feature type="compositionally biased region" description="Polar residues" evidence="9">
    <location>
        <begin position="562"/>
        <end position="576"/>
    </location>
</feature>
<dbReference type="GO" id="GO:0005524">
    <property type="term" value="F:ATP binding"/>
    <property type="evidence" value="ECO:0007669"/>
    <property type="project" value="UniProtKB-UniRule"/>
</dbReference>
<keyword evidence="3" id="KW-0677">Repeat</keyword>
<dbReference type="PANTHER" id="PTHR24345">
    <property type="entry name" value="SERINE/THREONINE-PROTEIN KINASE PLK"/>
    <property type="match status" value="1"/>
</dbReference>
<evidence type="ECO:0000256" key="9">
    <source>
        <dbReference type="SAM" id="MobiDB-lite"/>
    </source>
</evidence>
<evidence type="ECO:0000259" key="11">
    <source>
        <dbReference type="PROSITE" id="PS50078"/>
    </source>
</evidence>
<evidence type="ECO:0000256" key="1">
    <source>
        <dbReference type="ARBA" id="ARBA00022527"/>
    </source>
</evidence>
<dbReference type="InterPro" id="IPR000959">
    <property type="entry name" value="POLO_box_dom"/>
</dbReference>
<keyword evidence="5 8" id="KW-0418">Kinase</keyword>
<dbReference type="InterPro" id="IPR033695">
    <property type="entry name" value="POLO_box_2"/>
</dbReference>
<feature type="compositionally biased region" description="Basic and acidic residues" evidence="9">
    <location>
        <begin position="26"/>
        <end position="38"/>
    </location>
</feature>
<sequence>MSRRHINTENASATSSKASSFAHSFLKKDSRPNLERKPSYSSSIETSNNENNKAINSLSSDALRRAVSNSNLSTCAETGQVAPILSSTLNQPSLKKTTSVSSAGESSSSESLMIIEHRKRPCGDGFTVHKYLRGKLLGKGGFAKVYKVTSLDTNKEYAIKIVPKANLVKSRARQKLQTEIKIHRTMKHANICEYKHFFEDKTNCYILLELCHNQSMNEMIKRRKYLTEEETRFFMLQIVDAVSFMHEANVIHRDLKLGNLFLNKHLNIKVGDFGLATRLDTSDEKRKTICGTPNYIAPEVINGDKEKRGHSFEVDTWSMGVICYTMIVGKPPYESTDVKSTYRRILANEYSFPEGKVSCHARELISSMLQTDPKMRPTLDAMRSHPFFSERIPNALPHSCIVSQPIWAVDEFGELQAVKPTSALDIENISKMSSMKQTSSKGKPFEALENIIQPKSSSNVTASTTAQSSTTTKFNIFKDVVDEIEECKPSAKQPSQNITTQCDSAGTRSDGVPSCQASSPVDRLADKMSTFGFDELRSATQMSSSESPWATDKKETLEKATHSSAATPKGQQTSPDDLSELEVMHNRLTECLNNYERVQNGGAKVELPYPIDCDMWGATKWVTRYVDYTSKYGLGFLLNDGSSGVYFNDSTKAVLSTDDDKFIYAERKKGVDGSTEPISSYSLADYPSDTLKKKVTLLQHFRSYLLEQQKRAEENGEIEQMVNFEERHTTDDSALVYMKKWIRTKHAMLFRLSNGTVQVLFYDLTEVLISSEGKLITFVDKEKNRFVHTIADVANKQQNDVQRRLKYAKEILSQLISGSKR</sequence>
<dbReference type="EMBL" id="JABMIG020000020">
    <property type="protein sequence ID" value="KAL3802357.1"/>
    <property type="molecule type" value="Genomic_DNA"/>
</dbReference>
<proteinExistence type="inferred from homology"/>
<dbReference type="PROSITE" id="PS50011">
    <property type="entry name" value="PROTEIN_KINASE_DOM"/>
    <property type="match status" value="1"/>
</dbReference>
<feature type="compositionally biased region" description="Polar residues" evidence="9">
    <location>
        <begin position="492"/>
        <end position="507"/>
    </location>
</feature>
<reference evidence="12 13" key="1">
    <citation type="journal article" date="2020" name="G3 (Bethesda)">
        <title>Improved Reference Genome for Cyclotella cryptica CCMP332, a Model for Cell Wall Morphogenesis, Salinity Adaptation, and Lipid Production in Diatoms (Bacillariophyta).</title>
        <authorList>
            <person name="Roberts W.R."/>
            <person name="Downey K.M."/>
            <person name="Ruck E.C."/>
            <person name="Traller J.C."/>
            <person name="Alverson A.J."/>
        </authorList>
    </citation>
    <scope>NUCLEOTIDE SEQUENCE [LARGE SCALE GENOMIC DNA]</scope>
    <source>
        <strain evidence="12 13">CCMP332</strain>
    </source>
</reference>
<dbReference type="EC" id="2.7.11.21" evidence="8"/>
<dbReference type="SMART" id="SM00220">
    <property type="entry name" value="S_TKc"/>
    <property type="match status" value="1"/>
</dbReference>
<feature type="domain" description="POLO box" evidence="11">
    <location>
        <begin position="621"/>
        <end position="707"/>
    </location>
</feature>
<feature type="domain" description="POLO box" evidence="11">
    <location>
        <begin position="737"/>
        <end position="817"/>
    </location>
</feature>
<dbReference type="SUPFAM" id="SSF82615">
    <property type="entry name" value="Polo-box domain"/>
    <property type="match status" value="2"/>
</dbReference>
<evidence type="ECO:0000313" key="13">
    <source>
        <dbReference type="Proteomes" id="UP001516023"/>
    </source>
</evidence>
<evidence type="ECO:0000256" key="5">
    <source>
        <dbReference type="ARBA" id="ARBA00022777"/>
    </source>
</evidence>
<protein>
    <recommendedName>
        <fullName evidence="8">Serine/threonine-protein kinase PLK</fullName>
        <ecNumber evidence="8">2.7.11.21</ecNumber>
    </recommendedName>
    <alternativeName>
        <fullName evidence="8">Polo-like kinase</fullName>
    </alternativeName>
</protein>
<keyword evidence="2 8" id="KW-0808">Transferase</keyword>
<comment type="similarity">
    <text evidence="8">Belongs to the protein kinase superfamily. Ser/Thr protein kinase family. CDC5/Polo subfamily.</text>
</comment>
<keyword evidence="4 7" id="KW-0547">Nucleotide-binding</keyword>
<dbReference type="AlphaFoldDB" id="A0ABD3QQK4"/>
<keyword evidence="6 7" id="KW-0067">ATP-binding</keyword>
<dbReference type="Pfam" id="PF00659">
    <property type="entry name" value="POLO_box"/>
    <property type="match status" value="2"/>
</dbReference>
<dbReference type="PROSITE" id="PS00107">
    <property type="entry name" value="PROTEIN_KINASE_ATP"/>
    <property type="match status" value="1"/>
</dbReference>
<comment type="caution">
    <text evidence="12">The sequence shown here is derived from an EMBL/GenBank/DDBJ whole genome shotgun (WGS) entry which is preliminary data.</text>
</comment>
<dbReference type="InterPro" id="IPR011009">
    <property type="entry name" value="Kinase-like_dom_sf"/>
</dbReference>
<dbReference type="FunFam" id="1.10.510.10:FF:000571">
    <property type="entry name" value="Maternal embryonic leucine zipper kinase"/>
    <property type="match status" value="1"/>
</dbReference>
<feature type="compositionally biased region" description="Low complexity" evidence="9">
    <location>
        <begin position="39"/>
        <end position="52"/>
    </location>
</feature>
<feature type="compositionally biased region" description="Basic and acidic residues" evidence="9">
    <location>
        <begin position="551"/>
        <end position="561"/>
    </location>
</feature>
<dbReference type="PROSITE" id="PS00108">
    <property type="entry name" value="PROTEIN_KINASE_ST"/>
    <property type="match status" value="1"/>
</dbReference>
<evidence type="ECO:0000256" key="6">
    <source>
        <dbReference type="ARBA" id="ARBA00022840"/>
    </source>
</evidence>
<evidence type="ECO:0000256" key="2">
    <source>
        <dbReference type="ARBA" id="ARBA00022679"/>
    </source>
</evidence>
<keyword evidence="13" id="KW-1185">Reference proteome</keyword>